<accession>A0A9D1I4A9</accession>
<dbReference type="InterPro" id="IPR020988">
    <property type="entry name" value="Pept_U32_collagenase"/>
</dbReference>
<protein>
    <submittedName>
        <fullName evidence="3">U32 family peptidase</fullName>
    </submittedName>
</protein>
<dbReference type="PROSITE" id="PS01276">
    <property type="entry name" value="PEPTIDASE_U32"/>
    <property type="match status" value="1"/>
</dbReference>
<gene>
    <name evidence="3" type="ORF">IAD16_00775</name>
</gene>
<evidence type="ECO:0000256" key="1">
    <source>
        <dbReference type="SAM" id="MobiDB-lite"/>
    </source>
</evidence>
<dbReference type="InterPro" id="IPR051454">
    <property type="entry name" value="RNA/ubiquinone_mod_enzymes"/>
</dbReference>
<evidence type="ECO:0000313" key="3">
    <source>
        <dbReference type="EMBL" id="HIU26898.1"/>
    </source>
</evidence>
<dbReference type="PANTHER" id="PTHR30217">
    <property type="entry name" value="PEPTIDASE U32 FAMILY"/>
    <property type="match status" value="1"/>
</dbReference>
<dbReference type="Pfam" id="PF12392">
    <property type="entry name" value="DUF3656"/>
    <property type="match status" value="1"/>
</dbReference>
<evidence type="ECO:0000259" key="2">
    <source>
        <dbReference type="Pfam" id="PF12392"/>
    </source>
</evidence>
<proteinExistence type="predicted"/>
<dbReference type="Proteomes" id="UP000824091">
    <property type="component" value="Unassembled WGS sequence"/>
</dbReference>
<dbReference type="EMBL" id="DVMO01000009">
    <property type="protein sequence ID" value="HIU26898.1"/>
    <property type="molecule type" value="Genomic_DNA"/>
</dbReference>
<sequence length="798" mass="86731">MEKNRKAGELLMPAGGLKQYIAAVENGADAVYIGGKVFSARAGAENFSDEEAEKAMDYGHLRGVKTYVTMNTLMEEKDLYPALRQAEKYRIMGADALIIQDLGLGRLIRNELPDMPIHLSTQAGTCDPEGVAAAARLGYERVVLARELTFEEIKAAVATGVEIEVFVHGALCLCYSGQCQLSRYIGGRSGNKGTCAQPCRLPYAGRPGEKYPLSPKDMCLIEEIGALCEAGVASFKVEGRMKSPEYVAVVTSIYRKYIDLWLRDGSYEVSPEDMGALRQIFNRGGFTKGYFYGDPEKDLMTADFSKNAGIYAGKVAASGRGPLVEIEPPANMPEKACGGGLGGQAGPVPAALPGQPALLEKGDYIEIRGDKLTGGLVTYAETKQTGAALHRGTKNNRGTKNIRQIIGDIKGGAQAGAPVYRLVSGRQMEAARRTFEHVSIDGTGSRCKTPIEMTVTIETGGELSLEVKPAGYVREQGDAAGTDSAQADTAGSRAYSSTDSLSVKVFSDMIPEKAANGHSCVQTAEKQLKKTGNTPFEVTALEIVEPEPAFVPVAVFNALRREALEKLEELMIQSYKRKPRPVEEPGRTDDKDGGGENEQTLELWFYNLDEMKEKIVSRASMVPADGNTAALVPLQDYEEARNFAQDYGLRLIPYLSPVIKGPARRWLDDNIERLTAQLKADGCGIYVGNIGQIDMFASRGVRVYADSGINVTNSQTAAACRSLGACGSATSLEHASAEDGAFPLMMTEHRFDNSVIVDRKGQAYRLDFDEFTHKTMVRAVRKNEVRLDKAMRKRRVYL</sequence>
<name>A0A9D1I4A9_9FIRM</name>
<dbReference type="AlphaFoldDB" id="A0A9D1I4A9"/>
<evidence type="ECO:0000313" key="4">
    <source>
        <dbReference type="Proteomes" id="UP000824091"/>
    </source>
</evidence>
<organism evidence="3 4">
    <name type="scientific">Candidatus Fimisoma avicola</name>
    <dbReference type="NCBI Taxonomy" id="2840826"/>
    <lineage>
        <taxon>Bacteria</taxon>
        <taxon>Bacillati</taxon>
        <taxon>Bacillota</taxon>
        <taxon>Clostridia</taxon>
        <taxon>Eubacteriales</taxon>
        <taxon>Candidatus Fimisoma</taxon>
    </lineage>
</organism>
<feature type="domain" description="Peptidase U32 collagenase" evidence="2">
    <location>
        <begin position="420"/>
        <end position="571"/>
    </location>
</feature>
<dbReference type="Pfam" id="PF01136">
    <property type="entry name" value="Peptidase_U32"/>
    <property type="match status" value="1"/>
</dbReference>
<feature type="region of interest" description="Disordered" evidence="1">
    <location>
        <begin position="577"/>
        <end position="597"/>
    </location>
</feature>
<comment type="caution">
    <text evidence="3">The sequence shown here is derived from an EMBL/GenBank/DDBJ whole genome shotgun (WGS) entry which is preliminary data.</text>
</comment>
<reference evidence="3" key="2">
    <citation type="journal article" date="2021" name="PeerJ">
        <title>Extensive microbial diversity within the chicken gut microbiome revealed by metagenomics and culture.</title>
        <authorList>
            <person name="Gilroy R."/>
            <person name="Ravi A."/>
            <person name="Getino M."/>
            <person name="Pursley I."/>
            <person name="Horton D.L."/>
            <person name="Alikhan N.F."/>
            <person name="Baker D."/>
            <person name="Gharbi K."/>
            <person name="Hall N."/>
            <person name="Watson M."/>
            <person name="Adriaenssens E.M."/>
            <person name="Foster-Nyarko E."/>
            <person name="Jarju S."/>
            <person name="Secka A."/>
            <person name="Antonio M."/>
            <person name="Oren A."/>
            <person name="Chaudhuri R.R."/>
            <person name="La Ragione R."/>
            <person name="Hildebrand F."/>
            <person name="Pallen M.J."/>
        </authorList>
    </citation>
    <scope>NUCLEOTIDE SEQUENCE</scope>
    <source>
        <strain evidence="3">11300</strain>
    </source>
</reference>
<feature type="compositionally biased region" description="Basic and acidic residues" evidence="1">
    <location>
        <begin position="580"/>
        <end position="594"/>
    </location>
</feature>
<reference evidence="3" key="1">
    <citation type="submission" date="2020-10" db="EMBL/GenBank/DDBJ databases">
        <authorList>
            <person name="Gilroy R."/>
        </authorList>
    </citation>
    <scope>NUCLEOTIDE SEQUENCE</scope>
    <source>
        <strain evidence="3">11300</strain>
    </source>
</reference>
<dbReference type="PANTHER" id="PTHR30217:SF10">
    <property type="entry name" value="23S RRNA 5-HYDROXYCYTIDINE C2501 SYNTHASE"/>
    <property type="match status" value="1"/>
</dbReference>
<dbReference type="InterPro" id="IPR001539">
    <property type="entry name" value="Peptidase_U32"/>
</dbReference>